<dbReference type="CTD" id="36378023"/>
<keyword evidence="1" id="KW-0472">Membrane</keyword>
<reference evidence="4" key="2">
    <citation type="submission" date="2020-12" db="UniProtKB">
        <authorList>
            <consortium name="WormBaseParasite"/>
        </authorList>
    </citation>
    <scope>IDENTIFICATION</scope>
</reference>
<proteinExistence type="predicted"/>
<keyword evidence="1" id="KW-0812">Transmembrane</keyword>
<dbReference type="EMBL" id="LN609529">
    <property type="protein sequence ID" value="CEF65659.1"/>
    <property type="molecule type" value="Genomic_DNA"/>
</dbReference>
<dbReference type="STRING" id="34506.A0A090MXL8"/>
<evidence type="ECO:0000256" key="1">
    <source>
        <dbReference type="SAM" id="Phobius"/>
    </source>
</evidence>
<feature type="transmembrane region" description="Helical" evidence="1">
    <location>
        <begin position="20"/>
        <end position="37"/>
    </location>
</feature>
<evidence type="ECO:0000313" key="4">
    <source>
        <dbReference type="WBParaSite" id="SRAE_2000033600.1"/>
    </source>
</evidence>
<dbReference type="GeneID" id="36378023"/>
<reference evidence="2 3" key="1">
    <citation type="submission" date="2014-09" db="EMBL/GenBank/DDBJ databases">
        <authorList>
            <person name="Martin A.A."/>
        </authorList>
    </citation>
    <scope>NUCLEOTIDE SEQUENCE</scope>
    <source>
        <strain evidence="3">ED321</strain>
        <strain evidence="2">ED321 Heterogonic</strain>
    </source>
</reference>
<evidence type="ECO:0000313" key="5">
    <source>
        <dbReference type="WormBase" id="SRAE_2000033600"/>
    </source>
</evidence>
<dbReference type="OrthoDB" id="6090360at2759"/>
<organism evidence="2">
    <name type="scientific">Strongyloides ratti</name>
    <name type="common">Parasitic roundworm</name>
    <dbReference type="NCBI Taxonomy" id="34506"/>
    <lineage>
        <taxon>Eukaryota</taxon>
        <taxon>Metazoa</taxon>
        <taxon>Ecdysozoa</taxon>
        <taxon>Nematoda</taxon>
        <taxon>Chromadorea</taxon>
        <taxon>Rhabditida</taxon>
        <taxon>Tylenchina</taxon>
        <taxon>Panagrolaimomorpha</taxon>
        <taxon>Strongyloidoidea</taxon>
        <taxon>Strongyloididae</taxon>
        <taxon>Strongyloides</taxon>
    </lineage>
</organism>
<dbReference type="RefSeq" id="XP_024504859.1">
    <property type="nucleotide sequence ID" value="XM_024651154.1"/>
</dbReference>
<keyword evidence="1" id="KW-1133">Transmembrane helix</keyword>
<protein>
    <submittedName>
        <fullName evidence="2 4">Uncharacterized protein</fullName>
    </submittedName>
</protein>
<keyword evidence="3" id="KW-1185">Reference proteome</keyword>
<gene>
    <name evidence="2 4 5" type="ORF">SRAE_2000033600</name>
</gene>
<evidence type="ECO:0000313" key="3">
    <source>
        <dbReference type="Proteomes" id="UP000035682"/>
    </source>
</evidence>
<name>A0A090MXL8_STRRB</name>
<accession>A0A090MXL8</accession>
<sequence length="139" mass="16162">MKNKKDPIKNISYKSSLFGCKIHLIIVFILSILVFQLNNVVEGKLNKWDQATALWGKRSVDTLMYDYDFQPDILLTNGYYMAKRPSKNWQQMNSLWGKRSSKWDNANALWGKRATWKSADGLWGKRASTWNNANGLWGR</sequence>
<dbReference type="Proteomes" id="UP000035682">
    <property type="component" value="Unplaced"/>
</dbReference>
<dbReference type="WormBase" id="SRAE_2000033600">
    <property type="protein sequence ID" value="SRP11342"/>
    <property type="gene ID" value="WBGene00260529"/>
</dbReference>
<dbReference type="WBParaSite" id="SRAE_2000033600.1">
    <property type="protein sequence ID" value="SRAE_2000033600.1"/>
    <property type="gene ID" value="WBGene00260529"/>
</dbReference>
<evidence type="ECO:0000313" key="2">
    <source>
        <dbReference type="EMBL" id="CEF65659.1"/>
    </source>
</evidence>
<dbReference type="AlphaFoldDB" id="A0A090MXL8"/>